<evidence type="ECO:0000256" key="2">
    <source>
        <dbReference type="ARBA" id="ARBA00022448"/>
    </source>
</evidence>
<evidence type="ECO:0000256" key="6">
    <source>
        <dbReference type="ARBA" id="ARBA00023077"/>
    </source>
</evidence>
<dbReference type="InterPro" id="IPR008969">
    <property type="entry name" value="CarboxyPept-like_regulatory"/>
</dbReference>
<dbReference type="PANTHER" id="PTHR30069:SF29">
    <property type="entry name" value="HEMOGLOBIN AND HEMOGLOBIN-HAPTOGLOBIN-BINDING PROTEIN 1-RELATED"/>
    <property type="match status" value="1"/>
</dbReference>
<evidence type="ECO:0000256" key="10">
    <source>
        <dbReference type="PROSITE-ProRule" id="PRU01360"/>
    </source>
</evidence>
<comment type="similarity">
    <text evidence="10 11">Belongs to the TonB-dependent receptor family.</text>
</comment>
<keyword evidence="15" id="KW-0176">Collagen</keyword>
<evidence type="ECO:0000256" key="5">
    <source>
        <dbReference type="ARBA" id="ARBA00022729"/>
    </source>
</evidence>
<proteinExistence type="inferred from homology"/>
<sequence>MIKRLLIAIILLNFAYAKAQSEKFTLSGTISEVSTGETMIGVNILIPELSAGTSSNEYGFYSITLPAGTYKVVYSFIGYKSILKEVVLSSDTQINIEMADSDEQLDAIVIKADVERLSTKSPQMSTNALSIETIKKIPVVLGETDIVKSLVLLPGVTNAGEGASGFNVRGGAADQNLVLLDEATLYGSDHLFGFFSVFNPDAIKDLKLYKGGIPARYGGRVSSVLDIYQRDGNKNKLSATGGVGLVASRLLLEGPIEKGKSSFLIGGRSSYAHLFLPLFDIDNKAYFYDLNAKLSFTLNDNNRLYVSSYFGRDVFKVNNLFGNTFGNSFVNARWNHTFNNKWFANTSLIYSDYNYGLELDFVEFEFSSGITNLNAKYDLTHYVNDKTKMRYGINSIYYEFDPGLITPTTATSPINEKQLTKKYAWENGVYVDGEFEITDNININAGLRLSTFNRLGQDNINIYENNQPIIFNEELQIYESVDPIETTNASRGTTLKTFANLEPRFSIAYSLDSNTSFKASYQRINQYIHLISNTNAPTPFDLYAPSGTFIDPQKGDQIAAGFFKNIGNYSLETEVFYKTVDNRLDYIDGADLIANDAVEQILLKGEARAYGLELLFRKNKGKLQGWIAYTLSRSEQRTPGRTAEETGINNGEWYNAAWDKTHDLTITGNYEFNNKWSFGANFTLQTGQPITYPNGQYEFDGLFIPTYEARNSSRLPIVHRLDLSATYIPKPNKTQGWQGSWVFSIYNAYNRRNAASISFAQNEDTNRNEATRLSIFGLVPAVTYNFKF</sequence>
<accession>A0A2S7U7R9</accession>
<gene>
    <name evidence="15" type="ORF">BST92_01040</name>
</gene>
<dbReference type="Gene3D" id="2.40.170.20">
    <property type="entry name" value="TonB-dependent receptor, beta-barrel domain"/>
    <property type="match status" value="1"/>
</dbReference>
<feature type="domain" description="TonB-dependent receptor-like beta-barrel" evidence="13">
    <location>
        <begin position="288"/>
        <end position="747"/>
    </location>
</feature>
<dbReference type="InterPro" id="IPR000531">
    <property type="entry name" value="Beta-barrel_TonB"/>
</dbReference>
<dbReference type="Proteomes" id="UP000239747">
    <property type="component" value="Unassembled WGS sequence"/>
</dbReference>
<keyword evidence="6 11" id="KW-0798">TonB box</keyword>
<keyword evidence="9 10" id="KW-0998">Cell outer membrane</keyword>
<evidence type="ECO:0000256" key="8">
    <source>
        <dbReference type="ARBA" id="ARBA00023170"/>
    </source>
</evidence>
<evidence type="ECO:0000259" key="14">
    <source>
        <dbReference type="Pfam" id="PF07715"/>
    </source>
</evidence>
<evidence type="ECO:0000313" key="15">
    <source>
        <dbReference type="EMBL" id="PQJ30607.1"/>
    </source>
</evidence>
<evidence type="ECO:0000256" key="4">
    <source>
        <dbReference type="ARBA" id="ARBA00022692"/>
    </source>
</evidence>
<keyword evidence="7 10" id="KW-0472">Membrane</keyword>
<dbReference type="PROSITE" id="PS52016">
    <property type="entry name" value="TONB_DEPENDENT_REC_3"/>
    <property type="match status" value="1"/>
</dbReference>
<dbReference type="InterPro" id="IPR039426">
    <property type="entry name" value="TonB-dep_rcpt-like"/>
</dbReference>
<comment type="subcellular location">
    <subcellularLocation>
        <location evidence="1 10">Cell outer membrane</location>
        <topology evidence="1 10">Multi-pass membrane protein</topology>
    </subcellularLocation>
</comment>
<keyword evidence="8" id="KW-0675">Receptor</keyword>
<dbReference type="GO" id="GO:0044718">
    <property type="term" value="P:siderophore transmembrane transport"/>
    <property type="evidence" value="ECO:0007669"/>
    <property type="project" value="TreeGrafter"/>
</dbReference>
<dbReference type="Gene3D" id="2.60.40.1120">
    <property type="entry name" value="Carboxypeptidase-like, regulatory domain"/>
    <property type="match status" value="1"/>
</dbReference>
<evidence type="ECO:0000256" key="3">
    <source>
        <dbReference type="ARBA" id="ARBA00022452"/>
    </source>
</evidence>
<evidence type="ECO:0000256" key="7">
    <source>
        <dbReference type="ARBA" id="ARBA00023136"/>
    </source>
</evidence>
<evidence type="ECO:0000313" key="16">
    <source>
        <dbReference type="Proteomes" id="UP000239747"/>
    </source>
</evidence>
<feature type="domain" description="TonB-dependent receptor plug" evidence="14">
    <location>
        <begin position="142"/>
        <end position="220"/>
    </location>
</feature>
<protein>
    <submittedName>
        <fullName evidence="15">Collagen-binding protein</fullName>
    </submittedName>
</protein>
<evidence type="ECO:0000256" key="12">
    <source>
        <dbReference type="SAM" id="SignalP"/>
    </source>
</evidence>
<dbReference type="Pfam" id="PF13715">
    <property type="entry name" value="CarbopepD_reg_2"/>
    <property type="match status" value="1"/>
</dbReference>
<dbReference type="Pfam" id="PF07715">
    <property type="entry name" value="Plug"/>
    <property type="match status" value="1"/>
</dbReference>
<dbReference type="Pfam" id="PF00593">
    <property type="entry name" value="TonB_dep_Rec_b-barrel"/>
    <property type="match status" value="1"/>
</dbReference>
<keyword evidence="5 12" id="KW-0732">Signal</keyword>
<name>A0A2S7U7R9_9FLAO</name>
<dbReference type="GO" id="GO:0015344">
    <property type="term" value="F:siderophore uptake transmembrane transporter activity"/>
    <property type="evidence" value="ECO:0007669"/>
    <property type="project" value="TreeGrafter"/>
</dbReference>
<feature type="signal peptide" evidence="12">
    <location>
        <begin position="1"/>
        <end position="19"/>
    </location>
</feature>
<dbReference type="AlphaFoldDB" id="A0A2S7U7R9"/>
<dbReference type="InterPro" id="IPR037066">
    <property type="entry name" value="Plug_dom_sf"/>
</dbReference>
<dbReference type="Gene3D" id="2.170.130.10">
    <property type="entry name" value="TonB-dependent receptor, plug domain"/>
    <property type="match status" value="1"/>
</dbReference>
<evidence type="ECO:0000256" key="11">
    <source>
        <dbReference type="RuleBase" id="RU003357"/>
    </source>
</evidence>
<keyword evidence="4 10" id="KW-0812">Transmembrane</keyword>
<comment type="caution">
    <text evidence="15">The sequence shown here is derived from an EMBL/GenBank/DDBJ whole genome shotgun (WGS) entry which is preliminary data.</text>
</comment>
<evidence type="ECO:0000256" key="9">
    <source>
        <dbReference type="ARBA" id="ARBA00023237"/>
    </source>
</evidence>
<dbReference type="SUPFAM" id="SSF49464">
    <property type="entry name" value="Carboxypeptidase regulatory domain-like"/>
    <property type="match status" value="1"/>
</dbReference>
<dbReference type="InterPro" id="IPR036942">
    <property type="entry name" value="Beta-barrel_TonB_sf"/>
</dbReference>
<feature type="chain" id="PRO_5015759225" evidence="12">
    <location>
        <begin position="20"/>
        <end position="788"/>
    </location>
</feature>
<keyword evidence="2 10" id="KW-0813">Transport</keyword>
<keyword evidence="3 10" id="KW-1134">Transmembrane beta strand</keyword>
<dbReference type="OrthoDB" id="9803050at2"/>
<reference evidence="15 16" key="1">
    <citation type="submission" date="2017-01" db="EMBL/GenBank/DDBJ databases">
        <title>Trade-off between light-utilization and light-protection in marine flavobacteria.</title>
        <authorList>
            <person name="Kumagai Y."/>
            <person name="Yoshizawa S."/>
            <person name="Kogure K."/>
            <person name="Iwasaki W."/>
        </authorList>
    </citation>
    <scope>NUCLEOTIDE SEQUENCE [LARGE SCALE GENOMIC DNA]</scope>
    <source>
        <strain evidence="15 16">KCTC 32109</strain>
    </source>
</reference>
<evidence type="ECO:0000259" key="13">
    <source>
        <dbReference type="Pfam" id="PF00593"/>
    </source>
</evidence>
<dbReference type="GO" id="GO:0009279">
    <property type="term" value="C:cell outer membrane"/>
    <property type="evidence" value="ECO:0007669"/>
    <property type="project" value="UniProtKB-SubCell"/>
</dbReference>
<evidence type="ECO:0000256" key="1">
    <source>
        <dbReference type="ARBA" id="ARBA00004571"/>
    </source>
</evidence>
<dbReference type="PANTHER" id="PTHR30069">
    <property type="entry name" value="TONB-DEPENDENT OUTER MEMBRANE RECEPTOR"/>
    <property type="match status" value="1"/>
</dbReference>
<keyword evidence="16" id="KW-1185">Reference proteome</keyword>
<dbReference type="InterPro" id="IPR012910">
    <property type="entry name" value="Plug_dom"/>
</dbReference>
<organism evidence="15 16">
    <name type="scientific">Nonlabens arenilitoris</name>
    <dbReference type="NCBI Taxonomy" id="1217969"/>
    <lineage>
        <taxon>Bacteria</taxon>
        <taxon>Pseudomonadati</taxon>
        <taxon>Bacteroidota</taxon>
        <taxon>Flavobacteriia</taxon>
        <taxon>Flavobacteriales</taxon>
        <taxon>Flavobacteriaceae</taxon>
        <taxon>Nonlabens</taxon>
    </lineage>
</organism>
<dbReference type="EMBL" id="MTPW01000001">
    <property type="protein sequence ID" value="PQJ30607.1"/>
    <property type="molecule type" value="Genomic_DNA"/>
</dbReference>
<dbReference type="RefSeq" id="WP_105069791.1">
    <property type="nucleotide sequence ID" value="NZ_MTPW01000001.1"/>
</dbReference>
<dbReference type="SUPFAM" id="SSF56935">
    <property type="entry name" value="Porins"/>
    <property type="match status" value="1"/>
</dbReference>